<dbReference type="Pfam" id="PF10613">
    <property type="entry name" value="Lig_chan-Glu_bd"/>
    <property type="match status" value="1"/>
</dbReference>
<dbReference type="InterPro" id="IPR001828">
    <property type="entry name" value="ANF_lig-bd_rcpt"/>
</dbReference>
<organism evidence="18 19">
    <name type="scientific">Deinandra increscens subsp. villosa</name>
    <dbReference type="NCBI Taxonomy" id="3103831"/>
    <lineage>
        <taxon>Eukaryota</taxon>
        <taxon>Viridiplantae</taxon>
        <taxon>Streptophyta</taxon>
        <taxon>Embryophyta</taxon>
        <taxon>Tracheophyta</taxon>
        <taxon>Spermatophyta</taxon>
        <taxon>Magnoliopsida</taxon>
        <taxon>eudicotyledons</taxon>
        <taxon>Gunneridae</taxon>
        <taxon>Pentapetalae</taxon>
        <taxon>asterids</taxon>
        <taxon>campanulids</taxon>
        <taxon>Asterales</taxon>
        <taxon>Asteraceae</taxon>
        <taxon>Asteroideae</taxon>
        <taxon>Heliantheae alliance</taxon>
        <taxon>Madieae</taxon>
        <taxon>Madiinae</taxon>
        <taxon>Deinandra</taxon>
    </lineage>
</organism>
<evidence type="ECO:0000256" key="13">
    <source>
        <dbReference type="PIRNR" id="PIRNR037090"/>
    </source>
</evidence>
<dbReference type="InterPro" id="IPR019594">
    <property type="entry name" value="Glu/Gly-bd"/>
</dbReference>
<comment type="subcellular location">
    <subcellularLocation>
        <location evidence="1">Membrane</location>
        <topology evidence="1">Multi-pass membrane protein</topology>
    </subcellularLocation>
</comment>
<feature type="region of interest" description="Disordered" evidence="15">
    <location>
        <begin position="843"/>
        <end position="901"/>
    </location>
</feature>
<keyword evidence="11 13" id="KW-1071">Ligand-gated ion channel</keyword>
<keyword evidence="10" id="KW-0325">Glycoprotein</keyword>
<reference evidence="18 19" key="1">
    <citation type="submission" date="2024-04" db="EMBL/GenBank/DDBJ databases">
        <title>The reference genome of an endangered Asteraceae, Deinandra increscens subsp. villosa, native to the Central Coast of California.</title>
        <authorList>
            <person name="Guilliams M."/>
            <person name="Hasenstab-Lehman K."/>
            <person name="Meyer R."/>
            <person name="Mcevoy S."/>
        </authorList>
    </citation>
    <scope>NUCLEOTIDE SEQUENCE [LARGE SCALE GENOMIC DNA]</scope>
    <source>
        <tissue evidence="18">Leaf</tissue>
    </source>
</reference>
<evidence type="ECO:0000256" key="3">
    <source>
        <dbReference type="ARBA" id="ARBA00022448"/>
    </source>
</evidence>
<dbReference type="SMART" id="SM00079">
    <property type="entry name" value="PBPe"/>
    <property type="match status" value="1"/>
</dbReference>
<feature type="transmembrane region" description="Helical" evidence="16">
    <location>
        <begin position="787"/>
        <end position="807"/>
    </location>
</feature>
<comment type="caution">
    <text evidence="18">The sequence shown here is derived from an EMBL/GenBank/DDBJ whole genome shotgun (WGS) entry which is preliminary data.</text>
</comment>
<evidence type="ECO:0000256" key="12">
    <source>
        <dbReference type="ARBA" id="ARBA00023303"/>
    </source>
</evidence>
<accession>A0AAP0CPR8</accession>
<evidence type="ECO:0000256" key="7">
    <source>
        <dbReference type="ARBA" id="ARBA00023065"/>
    </source>
</evidence>
<keyword evidence="6 16" id="KW-1133">Transmembrane helix</keyword>
<evidence type="ECO:0000313" key="19">
    <source>
        <dbReference type="Proteomes" id="UP001408789"/>
    </source>
</evidence>
<dbReference type="FunFam" id="1.10.287.70:FF:000037">
    <property type="entry name" value="Glutamate receptor"/>
    <property type="match status" value="1"/>
</dbReference>
<protein>
    <recommendedName>
        <fullName evidence="13">Glutamate receptor</fullName>
    </recommendedName>
</protein>
<name>A0AAP0CPR8_9ASTR</name>
<dbReference type="CDD" id="cd13686">
    <property type="entry name" value="GluR_Plant"/>
    <property type="match status" value="1"/>
</dbReference>
<evidence type="ECO:0000256" key="10">
    <source>
        <dbReference type="ARBA" id="ARBA00023180"/>
    </source>
</evidence>
<comment type="similarity">
    <text evidence="2 13">Belongs to the glutamate-gated ion channel (TC 1.A.10.1) family.</text>
</comment>
<evidence type="ECO:0000256" key="1">
    <source>
        <dbReference type="ARBA" id="ARBA00004141"/>
    </source>
</evidence>
<dbReference type="InterPro" id="IPR001320">
    <property type="entry name" value="Iontro_rcpt_C"/>
</dbReference>
<dbReference type="GO" id="GO:0016020">
    <property type="term" value="C:membrane"/>
    <property type="evidence" value="ECO:0007669"/>
    <property type="project" value="UniProtKB-SubCell"/>
</dbReference>
<dbReference type="PIRSF" id="PIRSF037090">
    <property type="entry name" value="Iontro_Glu-like_rcpt_pln"/>
    <property type="match status" value="1"/>
</dbReference>
<dbReference type="InterPro" id="IPR017103">
    <property type="entry name" value="Iontropic_Glu_rcpt_pln"/>
</dbReference>
<keyword evidence="19" id="KW-1185">Reference proteome</keyword>
<evidence type="ECO:0000256" key="9">
    <source>
        <dbReference type="ARBA" id="ARBA00023170"/>
    </source>
</evidence>
<dbReference type="Gene3D" id="3.40.50.2300">
    <property type="match status" value="2"/>
</dbReference>
<evidence type="ECO:0000256" key="14">
    <source>
        <dbReference type="PIRSR" id="PIRSR037090-50"/>
    </source>
</evidence>
<evidence type="ECO:0000259" key="17">
    <source>
        <dbReference type="SMART" id="SM00079"/>
    </source>
</evidence>
<sequence length="901" mass="101360">MQHHHHHYVNLLLLLINLILIGITKGTIDIGIGVILDMDSSVGKTGSICINMALHDFYQTHNNYTTKIVPYFRDSKFDRVQAASAAIQLIKDVKVMAIIGPQRSSQADFVVDIGNKARVPILSLATTPSLSPKENPYFIRVSHTSSSQAQRISDLIKSSHWQEVVFVYQDGDFGTGFIPSLSQALLDAGVQIKHRTIISQFASDHALSDHLHNLRTNQTRVFVVHLLPDLASRFFKKAKQEGMMQEEYAWIITDVVTNLLHTVDTDSMQGVVGVKPNIPISKELKKFEERFKRNNPREVVNVYGLWLYDTTYALAMALERVGSATTFQQLKQLPHVTDLDAIGTSKLGPRLISEMNKTKVKGLSGNFSLVDRELQSDSPYQIVNIVGGKGKSISNQNDIIWPGGSRSIPRGWEIPATKDSKLQIGYPEIGGFPEFIEKTPDMKEPQGFCIDVFKAIMEELHLPHSPSFDYIPYPINDSKMSGSYKDLVDQIYQKKFDVVVGDVTIRADRSNYVDFTLPYTDSGVSMIVPIKKDDRKNAWIFLKPLEKQLWLTTCGFFIYIGVVVWVLEHQVNKEFRGRPYKQVGMIFWFSFSTLVFAHKEKMISNLSRFVVIVWVFVVLVLQSSYIASLTSILTVQQLQPDFTEIHDLIRQGEFVGYKEGSFVKQMLVDMGFEKSKLIGYAKLTDYDYALSNGRVSAIFDELPYLKLFLANHCNKYIMVGPTYKTAGFGFAFPKGSPLLPLVSKALLTVTENKLDNISNTWLGQKADCGKQNGGSDSRSGRLSLDSFWGLFLIAGVSSTSALIIYLGRFLYENKDMLLSDGSIRQKLSEISHIFQQEKQEEIKQTTNATTDDDDDDGDDDDLVIPEDSITNSPLAPENHQASDYDDEAETTPPHDVVETRN</sequence>
<dbReference type="CDD" id="cd19990">
    <property type="entry name" value="PBP1_GABAb_receptor_plant"/>
    <property type="match status" value="1"/>
</dbReference>
<dbReference type="Gene3D" id="3.40.190.10">
    <property type="entry name" value="Periplasmic binding protein-like II"/>
    <property type="match status" value="1"/>
</dbReference>
<dbReference type="EMBL" id="JBCNJP010000020">
    <property type="protein sequence ID" value="KAK9060716.1"/>
    <property type="molecule type" value="Genomic_DNA"/>
</dbReference>
<dbReference type="InterPro" id="IPR044440">
    <property type="entry name" value="GABAb_receptor_plant_PBP1"/>
</dbReference>
<dbReference type="InterPro" id="IPR028082">
    <property type="entry name" value="Peripla_BP_I"/>
</dbReference>
<keyword evidence="8 13" id="KW-0472">Membrane</keyword>
<dbReference type="AlphaFoldDB" id="A0AAP0CPR8"/>
<feature type="transmembrane region" description="Helical" evidence="16">
    <location>
        <begin position="579"/>
        <end position="597"/>
    </location>
</feature>
<feature type="domain" description="Ionotropic glutamate receptor C-terminal" evidence="17">
    <location>
        <begin position="423"/>
        <end position="764"/>
    </location>
</feature>
<dbReference type="InterPro" id="IPR015683">
    <property type="entry name" value="Ionotropic_Glu_rcpt"/>
</dbReference>
<evidence type="ECO:0000313" key="18">
    <source>
        <dbReference type="EMBL" id="KAK9060716.1"/>
    </source>
</evidence>
<dbReference type="Proteomes" id="UP001408789">
    <property type="component" value="Unassembled WGS sequence"/>
</dbReference>
<dbReference type="GO" id="GO:0015276">
    <property type="term" value="F:ligand-gated monoatomic ion channel activity"/>
    <property type="evidence" value="ECO:0007669"/>
    <property type="project" value="InterPro"/>
</dbReference>
<dbReference type="Pfam" id="PF01094">
    <property type="entry name" value="ANF_receptor"/>
    <property type="match status" value="1"/>
</dbReference>
<feature type="transmembrane region" description="Helical" evidence="16">
    <location>
        <begin position="609"/>
        <end position="627"/>
    </location>
</feature>
<feature type="transmembrane region" description="Helical" evidence="16">
    <location>
        <begin position="12"/>
        <end position="36"/>
    </location>
</feature>
<keyword evidence="5" id="KW-0732">Signal</keyword>
<proteinExistence type="inferred from homology"/>
<feature type="compositionally biased region" description="Acidic residues" evidence="15">
    <location>
        <begin position="850"/>
        <end position="864"/>
    </location>
</feature>
<keyword evidence="7 13" id="KW-0406">Ion transport</keyword>
<dbReference type="Gene3D" id="1.10.287.70">
    <property type="match status" value="1"/>
</dbReference>
<dbReference type="Pfam" id="PF00060">
    <property type="entry name" value="Lig_chan"/>
    <property type="match status" value="1"/>
</dbReference>
<keyword evidence="14" id="KW-1015">Disulfide bond</keyword>
<dbReference type="FunFam" id="3.40.50.2300:FF:000188">
    <property type="entry name" value="Glutamate receptor"/>
    <property type="match status" value="1"/>
</dbReference>
<gene>
    <name evidence="18" type="ORF">SSX86_021422</name>
</gene>
<keyword evidence="4 16" id="KW-0812">Transmembrane</keyword>
<keyword evidence="3 13" id="KW-0813">Transport</keyword>
<evidence type="ECO:0000256" key="11">
    <source>
        <dbReference type="ARBA" id="ARBA00023286"/>
    </source>
</evidence>
<dbReference type="SUPFAM" id="SSF53850">
    <property type="entry name" value="Periplasmic binding protein-like II"/>
    <property type="match status" value="1"/>
</dbReference>
<evidence type="ECO:0000256" key="4">
    <source>
        <dbReference type="ARBA" id="ARBA00022692"/>
    </source>
</evidence>
<evidence type="ECO:0000256" key="6">
    <source>
        <dbReference type="ARBA" id="ARBA00022989"/>
    </source>
</evidence>
<feature type="disulfide bond" evidence="14">
    <location>
        <begin position="713"/>
        <end position="768"/>
    </location>
</feature>
<feature type="transmembrane region" description="Helical" evidence="16">
    <location>
        <begin position="549"/>
        <end position="567"/>
    </location>
</feature>
<keyword evidence="12 13" id="KW-0407">Ion channel</keyword>
<evidence type="ECO:0000256" key="8">
    <source>
        <dbReference type="ARBA" id="ARBA00023136"/>
    </source>
</evidence>
<evidence type="ECO:0000256" key="5">
    <source>
        <dbReference type="ARBA" id="ARBA00022729"/>
    </source>
</evidence>
<comment type="function">
    <text evidence="13">Glutamate-gated receptor that probably acts as non-selective cation channel.</text>
</comment>
<evidence type="ECO:0000256" key="16">
    <source>
        <dbReference type="SAM" id="Phobius"/>
    </source>
</evidence>
<keyword evidence="9 13" id="KW-0675">Receptor</keyword>
<evidence type="ECO:0000256" key="15">
    <source>
        <dbReference type="SAM" id="MobiDB-lite"/>
    </source>
</evidence>
<dbReference type="SUPFAM" id="SSF53822">
    <property type="entry name" value="Periplasmic binding protein-like I"/>
    <property type="match status" value="1"/>
</dbReference>
<dbReference type="PANTHER" id="PTHR18966">
    <property type="entry name" value="IONOTROPIC GLUTAMATE RECEPTOR"/>
    <property type="match status" value="1"/>
</dbReference>
<evidence type="ECO:0000256" key="2">
    <source>
        <dbReference type="ARBA" id="ARBA00008685"/>
    </source>
</evidence>
<dbReference type="FunFam" id="3.40.190.10:FF:000054">
    <property type="entry name" value="Glutamate receptor"/>
    <property type="match status" value="1"/>
</dbReference>